<dbReference type="InterPro" id="IPR024775">
    <property type="entry name" value="DinB-like"/>
</dbReference>
<gene>
    <name evidence="2" type="ORF">GCM10022223_71030</name>
</gene>
<dbReference type="Proteomes" id="UP001501074">
    <property type="component" value="Unassembled WGS sequence"/>
</dbReference>
<dbReference type="SUPFAM" id="SSF109854">
    <property type="entry name" value="DinB/YfiT-like putative metalloenzymes"/>
    <property type="match status" value="1"/>
</dbReference>
<protein>
    <submittedName>
        <fullName evidence="2">DinB family protein</fullName>
    </submittedName>
</protein>
<dbReference type="InterPro" id="IPR034660">
    <property type="entry name" value="DinB/YfiT-like"/>
</dbReference>
<accession>A0ABP7AWW2</accession>
<comment type="caution">
    <text evidence="2">The sequence shown here is derived from an EMBL/GenBank/DDBJ whole genome shotgun (WGS) entry which is preliminary data.</text>
</comment>
<sequence length="176" mass="20008">MESPRRDLLRWQFDLAWSFFEYHLERLEAEDFLWEPGPLCWTLHAQADGSWVPDWAESQPDPIPVPTIAWTSWHLGWWLGAALDRANGGALRDPSEVEYPGIGDAAVDWLRTLGSQWRSLLDEIEDEALDAPSLFPWPVEAERSLADMAGWVNAELMKNAAEIGTLRLLRASATRP</sequence>
<keyword evidence="3" id="KW-1185">Reference proteome</keyword>
<feature type="domain" description="DinB-like" evidence="1">
    <location>
        <begin position="12"/>
        <end position="163"/>
    </location>
</feature>
<proteinExistence type="predicted"/>
<dbReference type="Pfam" id="PF12867">
    <property type="entry name" value="DinB_2"/>
    <property type="match status" value="1"/>
</dbReference>
<evidence type="ECO:0000313" key="3">
    <source>
        <dbReference type="Proteomes" id="UP001501074"/>
    </source>
</evidence>
<evidence type="ECO:0000259" key="1">
    <source>
        <dbReference type="Pfam" id="PF12867"/>
    </source>
</evidence>
<evidence type="ECO:0000313" key="2">
    <source>
        <dbReference type="EMBL" id="GAA3641530.1"/>
    </source>
</evidence>
<dbReference type="RefSeq" id="WP_231488061.1">
    <property type="nucleotide sequence ID" value="NZ_BAAAZO010000014.1"/>
</dbReference>
<reference evidence="3" key="1">
    <citation type="journal article" date="2019" name="Int. J. Syst. Evol. Microbiol.">
        <title>The Global Catalogue of Microorganisms (GCM) 10K type strain sequencing project: providing services to taxonomists for standard genome sequencing and annotation.</title>
        <authorList>
            <consortium name="The Broad Institute Genomics Platform"/>
            <consortium name="The Broad Institute Genome Sequencing Center for Infectious Disease"/>
            <person name="Wu L."/>
            <person name="Ma J."/>
        </authorList>
    </citation>
    <scope>NUCLEOTIDE SEQUENCE [LARGE SCALE GENOMIC DNA]</scope>
    <source>
        <strain evidence="3">JCM 16902</strain>
    </source>
</reference>
<name>A0ABP7AWW2_9ACTN</name>
<dbReference type="EMBL" id="BAAAZO010000014">
    <property type="protein sequence ID" value="GAA3641530.1"/>
    <property type="molecule type" value="Genomic_DNA"/>
</dbReference>
<organism evidence="2 3">
    <name type="scientific">Kineosporia mesophila</name>
    <dbReference type="NCBI Taxonomy" id="566012"/>
    <lineage>
        <taxon>Bacteria</taxon>
        <taxon>Bacillati</taxon>
        <taxon>Actinomycetota</taxon>
        <taxon>Actinomycetes</taxon>
        <taxon>Kineosporiales</taxon>
        <taxon>Kineosporiaceae</taxon>
        <taxon>Kineosporia</taxon>
    </lineage>
</organism>